<name>A0AAD7TUV7_9APHY</name>
<accession>A0AAD7TUV7</accession>
<comment type="caution">
    <text evidence="7">The sequence shown here is derived from an EMBL/GenBank/DDBJ whole genome shotgun (WGS) entry which is preliminary data.</text>
</comment>
<proteinExistence type="inferred from homology"/>
<evidence type="ECO:0000256" key="3">
    <source>
        <dbReference type="ARBA" id="ARBA00022723"/>
    </source>
</evidence>
<evidence type="ECO:0000313" key="8">
    <source>
        <dbReference type="Proteomes" id="UP001215151"/>
    </source>
</evidence>
<evidence type="ECO:0000313" key="7">
    <source>
        <dbReference type="EMBL" id="KAJ8482668.1"/>
    </source>
</evidence>
<dbReference type="EMBL" id="JAPEVG010000109">
    <property type="protein sequence ID" value="KAJ8482668.1"/>
    <property type="molecule type" value="Genomic_DNA"/>
</dbReference>
<protein>
    <recommendedName>
        <fullName evidence="6">Terpene synthase</fullName>
        <ecNumber evidence="6">4.2.3.-</ecNumber>
    </recommendedName>
</protein>
<comment type="cofactor">
    <cofactor evidence="1 6">
        <name>Mg(2+)</name>
        <dbReference type="ChEBI" id="CHEBI:18420"/>
    </cofactor>
</comment>
<dbReference type="PANTHER" id="PTHR35201">
    <property type="entry name" value="TERPENE SYNTHASE"/>
    <property type="match status" value="1"/>
</dbReference>
<dbReference type="SFLD" id="SFLDG01020">
    <property type="entry name" value="Terpene_Cyclase_Like_2"/>
    <property type="match status" value="1"/>
</dbReference>
<dbReference type="Gene3D" id="1.10.600.10">
    <property type="entry name" value="Farnesyl Diphosphate Synthase"/>
    <property type="match status" value="1"/>
</dbReference>
<evidence type="ECO:0000256" key="6">
    <source>
        <dbReference type="RuleBase" id="RU366034"/>
    </source>
</evidence>
<dbReference type="SUPFAM" id="SSF48576">
    <property type="entry name" value="Terpenoid synthases"/>
    <property type="match status" value="1"/>
</dbReference>
<comment type="similarity">
    <text evidence="2 6">Belongs to the terpene synthase family.</text>
</comment>
<dbReference type="Proteomes" id="UP001215151">
    <property type="component" value="Unassembled WGS sequence"/>
</dbReference>
<organism evidence="7 8">
    <name type="scientific">Trametes cubensis</name>
    <dbReference type="NCBI Taxonomy" id="1111947"/>
    <lineage>
        <taxon>Eukaryota</taxon>
        <taxon>Fungi</taxon>
        <taxon>Dikarya</taxon>
        <taxon>Basidiomycota</taxon>
        <taxon>Agaricomycotina</taxon>
        <taxon>Agaricomycetes</taxon>
        <taxon>Polyporales</taxon>
        <taxon>Polyporaceae</taxon>
        <taxon>Trametes</taxon>
    </lineage>
</organism>
<dbReference type="AlphaFoldDB" id="A0AAD7TUV7"/>
<dbReference type="SFLD" id="SFLDS00005">
    <property type="entry name" value="Isoprenoid_Synthase_Type_I"/>
    <property type="match status" value="1"/>
</dbReference>
<evidence type="ECO:0000256" key="1">
    <source>
        <dbReference type="ARBA" id="ARBA00001946"/>
    </source>
</evidence>
<sequence length="341" mass="38200">MPASLCLSIPDTVARWPWPRRINPYYEVVAAESAEWLRSFKAFSADQQAIFDRCNFGLLAALVYPDADEEHFRVCCDLMNMLFVLDDQTDVADPIEAQNIARAAIDAVVHPQRPSSPDEPVVGEIVRQFWRRALSFATVQAQSRFQAILSRYVCSLVEQTKTRDDGGACTVAKYMLQRRLDVGTDPCYAIAELRYGLPPEVFNHPLLQEASACVTVLVILDNDLASYRKEYAFGDVHNIIPVVMREKGLDLNGAVEWLAAEHTNVAGRFCALWKELATLEFGSAELDDAFGAYVHHLANWPRANVCWSFEGGRYFGGDGGRVKLDGFVRLERKSETNEAGQ</sequence>
<keyword evidence="4 6" id="KW-0460">Magnesium</keyword>
<dbReference type="GO" id="GO:0010333">
    <property type="term" value="F:terpene synthase activity"/>
    <property type="evidence" value="ECO:0007669"/>
    <property type="project" value="InterPro"/>
</dbReference>
<evidence type="ECO:0000256" key="2">
    <source>
        <dbReference type="ARBA" id="ARBA00006333"/>
    </source>
</evidence>
<keyword evidence="5 6" id="KW-0456">Lyase</keyword>
<gene>
    <name evidence="7" type="ORF">ONZ51_g5214</name>
</gene>
<dbReference type="EC" id="4.2.3.-" evidence="6"/>
<dbReference type="PANTHER" id="PTHR35201:SF4">
    <property type="entry name" value="BETA-PINACENE SYNTHASE-RELATED"/>
    <property type="match status" value="1"/>
</dbReference>
<dbReference type="GO" id="GO:0008299">
    <property type="term" value="P:isoprenoid biosynthetic process"/>
    <property type="evidence" value="ECO:0007669"/>
    <property type="project" value="UniProtKB-ARBA"/>
</dbReference>
<dbReference type="GO" id="GO:0046872">
    <property type="term" value="F:metal ion binding"/>
    <property type="evidence" value="ECO:0007669"/>
    <property type="project" value="UniProtKB-KW"/>
</dbReference>
<reference evidence="7" key="1">
    <citation type="submission" date="2022-11" db="EMBL/GenBank/DDBJ databases">
        <title>Genome Sequence of Cubamyces cubensis.</title>
        <authorList>
            <person name="Buettner E."/>
        </authorList>
    </citation>
    <scope>NUCLEOTIDE SEQUENCE</scope>
    <source>
        <strain evidence="7">MPL-01</strain>
    </source>
</reference>
<dbReference type="InterPro" id="IPR008949">
    <property type="entry name" value="Isoprenoid_synthase_dom_sf"/>
</dbReference>
<evidence type="ECO:0000256" key="5">
    <source>
        <dbReference type="ARBA" id="ARBA00023239"/>
    </source>
</evidence>
<dbReference type="InterPro" id="IPR034686">
    <property type="entry name" value="Terpene_cyclase-like_2"/>
</dbReference>
<dbReference type="Pfam" id="PF19086">
    <property type="entry name" value="Terpene_syn_C_2"/>
    <property type="match status" value="1"/>
</dbReference>
<keyword evidence="3 6" id="KW-0479">Metal-binding</keyword>
<evidence type="ECO:0000256" key="4">
    <source>
        <dbReference type="ARBA" id="ARBA00022842"/>
    </source>
</evidence>
<keyword evidence="8" id="KW-1185">Reference proteome</keyword>